<feature type="region of interest" description="Disordered" evidence="1">
    <location>
        <begin position="169"/>
        <end position="221"/>
    </location>
</feature>
<evidence type="ECO:0008006" key="5">
    <source>
        <dbReference type="Google" id="ProtNLM"/>
    </source>
</evidence>
<comment type="caution">
    <text evidence="3">The sequence shown here is derived from an EMBL/GenBank/DDBJ whole genome shotgun (WGS) entry which is preliminary data.</text>
</comment>
<gene>
    <name evidence="3" type="ORF">Megvenef_00814</name>
</gene>
<feature type="chain" id="PRO_5047259417" description="Lipoprotein" evidence="2">
    <location>
        <begin position="22"/>
        <end position="221"/>
    </location>
</feature>
<keyword evidence="4" id="KW-1185">Reference proteome</keyword>
<feature type="region of interest" description="Disordered" evidence="1">
    <location>
        <begin position="96"/>
        <end position="128"/>
    </location>
</feature>
<dbReference type="Proteomes" id="UP001291687">
    <property type="component" value="Unassembled WGS sequence"/>
</dbReference>
<evidence type="ECO:0000313" key="3">
    <source>
        <dbReference type="EMBL" id="MEA0970845.1"/>
    </source>
</evidence>
<dbReference type="PROSITE" id="PS51257">
    <property type="entry name" value="PROKAR_LIPOPROTEIN"/>
    <property type="match status" value="1"/>
</dbReference>
<protein>
    <recommendedName>
        <fullName evidence="5">Lipoprotein</fullName>
    </recommendedName>
</protein>
<evidence type="ECO:0000256" key="2">
    <source>
        <dbReference type="SAM" id="SignalP"/>
    </source>
</evidence>
<feature type="compositionally biased region" description="Polar residues" evidence="1">
    <location>
        <begin position="175"/>
        <end position="186"/>
    </location>
</feature>
<evidence type="ECO:0000313" key="4">
    <source>
        <dbReference type="Proteomes" id="UP001291687"/>
    </source>
</evidence>
<proteinExistence type="predicted"/>
<keyword evidence="2" id="KW-0732">Signal</keyword>
<dbReference type="RefSeq" id="WP_322776743.1">
    <property type="nucleotide sequence ID" value="NZ_JARJFB010000052.1"/>
</dbReference>
<organism evidence="3 4">
    <name type="scientific">Candidatus Megaera venefica</name>
    <dbReference type="NCBI Taxonomy" id="2055910"/>
    <lineage>
        <taxon>Bacteria</taxon>
        <taxon>Pseudomonadati</taxon>
        <taxon>Pseudomonadota</taxon>
        <taxon>Alphaproteobacteria</taxon>
        <taxon>Rickettsiales</taxon>
        <taxon>Rickettsiaceae</taxon>
        <taxon>Candidatus Megaera</taxon>
    </lineage>
</organism>
<sequence length="221" mass="25393">MLKKIVIFSTLAMLLSACVTGPDGYLKRSANNKIIDRKGFKGGKRAPLYNKKYISQAKKNVVTGEYEYDDFDDFDEDSSEKENTSKDNIEMYKAMIDHDLSQERKNKKDSRWGKNKNTYPSIRKASQRMDDDDDMHNMELREELNQIKAMLNDTKREMANNKCPAIVQNEKKKQPTTATTNASVRSDQLKKDTPSYTQKKATPIIDDNHSKPTIIEPIESL</sequence>
<feature type="compositionally biased region" description="Basic and acidic residues" evidence="1">
    <location>
        <begin position="96"/>
        <end position="112"/>
    </location>
</feature>
<feature type="signal peptide" evidence="2">
    <location>
        <begin position="1"/>
        <end position="21"/>
    </location>
</feature>
<dbReference type="EMBL" id="JARJFB010000052">
    <property type="protein sequence ID" value="MEA0970845.1"/>
    <property type="molecule type" value="Genomic_DNA"/>
</dbReference>
<reference evidence="3 4" key="1">
    <citation type="submission" date="2023-03" db="EMBL/GenBank/DDBJ databases">
        <title>Host association and intracellularity evolved multiple times independently in the Rickettsiales.</title>
        <authorList>
            <person name="Castelli M."/>
            <person name="Nardi T."/>
            <person name="Gammuto L."/>
            <person name="Bellinzona G."/>
            <person name="Sabaneyeva E."/>
            <person name="Potekhin A."/>
            <person name="Serra V."/>
            <person name="Petroni G."/>
            <person name="Sassera D."/>
        </authorList>
    </citation>
    <scope>NUCLEOTIDE SEQUENCE [LARGE SCALE GENOMIC DNA]</scope>
    <source>
        <strain evidence="3 4">Sr 2-6</strain>
    </source>
</reference>
<accession>A0ABU5NCE7</accession>
<name>A0ABU5NCE7_9RICK</name>
<evidence type="ECO:0000256" key="1">
    <source>
        <dbReference type="SAM" id="MobiDB-lite"/>
    </source>
</evidence>